<sequence>MLAGRLEQVGDFEDVAGDLQVAVAVHGCGGSSAEKGEKAEKAEKAEKGAGAGRRVPGSRAVAGASRSERGSGGRAVAERWVARRRPERWGASRSGRSREGRAQQPEQQQLQRARAAPRDPAGRVEVSAEFASMPIRTPVHTTTVNSTPGMWDVVHLIRFISQVKGLL</sequence>
<proteinExistence type="predicted"/>
<comment type="caution">
    <text evidence="2">The sequence shown here is derived from an EMBL/GenBank/DDBJ whole genome shotgun (WGS) entry which is preliminary data.</text>
</comment>
<gene>
    <name evidence="2" type="ORF">GCM10019016_089210</name>
</gene>
<feature type="compositionally biased region" description="Basic and acidic residues" evidence="1">
    <location>
        <begin position="34"/>
        <end position="47"/>
    </location>
</feature>
<name>A0ABP6U584_9ACTN</name>
<evidence type="ECO:0000256" key="1">
    <source>
        <dbReference type="SAM" id="MobiDB-lite"/>
    </source>
</evidence>
<feature type="compositionally biased region" description="Low complexity" evidence="1">
    <location>
        <begin position="102"/>
        <end position="114"/>
    </location>
</feature>
<evidence type="ECO:0000313" key="3">
    <source>
        <dbReference type="Proteomes" id="UP001501455"/>
    </source>
</evidence>
<feature type="compositionally biased region" description="Basic and acidic residues" evidence="1">
    <location>
        <begin position="66"/>
        <end position="81"/>
    </location>
</feature>
<accession>A0ABP6U584</accession>
<keyword evidence="3" id="KW-1185">Reference proteome</keyword>
<feature type="region of interest" description="Disordered" evidence="1">
    <location>
        <begin position="29"/>
        <end position="123"/>
    </location>
</feature>
<organism evidence="2 3">
    <name type="scientific">Streptomyces prasinosporus</name>
    <dbReference type="NCBI Taxonomy" id="68256"/>
    <lineage>
        <taxon>Bacteria</taxon>
        <taxon>Bacillati</taxon>
        <taxon>Actinomycetota</taxon>
        <taxon>Actinomycetes</taxon>
        <taxon>Kitasatosporales</taxon>
        <taxon>Streptomycetaceae</taxon>
        <taxon>Streptomyces</taxon>
        <taxon>Streptomyces albogriseolus group</taxon>
    </lineage>
</organism>
<dbReference type="EMBL" id="BAAAXF010000061">
    <property type="protein sequence ID" value="GAA3501814.1"/>
    <property type="molecule type" value="Genomic_DNA"/>
</dbReference>
<dbReference type="Proteomes" id="UP001501455">
    <property type="component" value="Unassembled WGS sequence"/>
</dbReference>
<reference evidence="3" key="1">
    <citation type="journal article" date="2019" name="Int. J. Syst. Evol. Microbiol.">
        <title>The Global Catalogue of Microorganisms (GCM) 10K type strain sequencing project: providing services to taxonomists for standard genome sequencing and annotation.</title>
        <authorList>
            <consortium name="The Broad Institute Genomics Platform"/>
            <consortium name="The Broad Institute Genome Sequencing Center for Infectious Disease"/>
            <person name="Wu L."/>
            <person name="Ma J."/>
        </authorList>
    </citation>
    <scope>NUCLEOTIDE SEQUENCE [LARGE SCALE GENOMIC DNA]</scope>
    <source>
        <strain evidence="3">JCM 4816</strain>
    </source>
</reference>
<protein>
    <submittedName>
        <fullName evidence="2">Uncharacterized protein</fullName>
    </submittedName>
</protein>
<evidence type="ECO:0000313" key="2">
    <source>
        <dbReference type="EMBL" id="GAA3501814.1"/>
    </source>
</evidence>